<evidence type="ECO:0000256" key="7">
    <source>
        <dbReference type="ARBA" id="ARBA00022840"/>
    </source>
</evidence>
<evidence type="ECO:0000256" key="8">
    <source>
        <dbReference type="ARBA" id="ARBA00022857"/>
    </source>
</evidence>
<dbReference type="HAMAP" id="MF_01965">
    <property type="entry name" value="NADHX_dehydratase"/>
    <property type="match status" value="1"/>
</dbReference>
<dbReference type="PANTHER" id="PTHR12592">
    <property type="entry name" value="ATP-DEPENDENT (S)-NAD(P)H-HYDRATE DEHYDRATASE FAMILY MEMBER"/>
    <property type="match status" value="1"/>
</dbReference>
<dbReference type="NCBIfam" id="TIGR00196">
    <property type="entry name" value="yjeF_cterm"/>
    <property type="match status" value="1"/>
</dbReference>
<keyword evidence="13" id="KW-0511">Multifunctional enzyme</keyword>
<evidence type="ECO:0000256" key="4">
    <source>
        <dbReference type="ARBA" id="ARBA00009524"/>
    </source>
</evidence>
<comment type="caution">
    <text evidence="18">Lacks conserved residue(s) required for the propagation of feature annotation.</text>
</comment>
<dbReference type="Gene3D" id="3.40.1190.20">
    <property type="match status" value="1"/>
</dbReference>
<keyword evidence="12 17" id="KW-0456">Lyase</keyword>
<feature type="binding site" evidence="17">
    <location>
        <position position="261"/>
    </location>
    <ligand>
        <name>(6S)-NADPHX</name>
        <dbReference type="ChEBI" id="CHEBI:64076"/>
    </ligand>
</feature>
<evidence type="ECO:0000256" key="9">
    <source>
        <dbReference type="ARBA" id="ARBA00022958"/>
    </source>
</evidence>
<dbReference type="CDD" id="cd01171">
    <property type="entry name" value="YXKO-related"/>
    <property type="match status" value="1"/>
</dbReference>
<reference evidence="22 23" key="1">
    <citation type="submission" date="2020-08" db="EMBL/GenBank/DDBJ databases">
        <title>Genomic Encyclopedia of Type Strains, Phase IV (KMG-IV): sequencing the most valuable type-strain genomes for metagenomic binning, comparative biology and taxonomic classification.</title>
        <authorList>
            <person name="Goeker M."/>
        </authorList>
    </citation>
    <scope>NUCLEOTIDE SEQUENCE [LARGE SCALE GENOMIC DNA]</scope>
    <source>
        <strain evidence="22 23">DSM 23240</strain>
    </source>
</reference>
<evidence type="ECO:0000256" key="1">
    <source>
        <dbReference type="ARBA" id="ARBA00000013"/>
    </source>
</evidence>
<dbReference type="EC" id="4.2.1.136" evidence="19"/>
<dbReference type="GO" id="GO:0052855">
    <property type="term" value="F:ADP-dependent NAD(P)H-hydrate dehydratase activity"/>
    <property type="evidence" value="ECO:0007669"/>
    <property type="project" value="UniProtKB-UniRule"/>
</dbReference>
<evidence type="ECO:0000256" key="16">
    <source>
        <dbReference type="ARBA" id="ARBA00049209"/>
    </source>
</evidence>
<dbReference type="Pfam" id="PF03853">
    <property type="entry name" value="YjeF_N"/>
    <property type="match status" value="1"/>
</dbReference>
<dbReference type="SUPFAM" id="SSF64153">
    <property type="entry name" value="YjeF N-terminal domain-like"/>
    <property type="match status" value="1"/>
</dbReference>
<dbReference type="GO" id="GO:0052856">
    <property type="term" value="F:NAD(P)HX epimerase activity"/>
    <property type="evidence" value="ECO:0007669"/>
    <property type="project" value="UniProtKB-UniRule"/>
</dbReference>
<feature type="binding site" evidence="18">
    <location>
        <position position="158"/>
    </location>
    <ligand>
        <name>(6S)-NADPHX</name>
        <dbReference type="ChEBI" id="CHEBI:64076"/>
    </ligand>
</feature>
<dbReference type="EMBL" id="JACHHQ010000001">
    <property type="protein sequence ID" value="MBB5198589.1"/>
    <property type="molecule type" value="Genomic_DNA"/>
</dbReference>
<feature type="binding site" evidence="18">
    <location>
        <position position="59"/>
    </location>
    <ligand>
        <name>K(+)</name>
        <dbReference type="ChEBI" id="CHEBI:29103"/>
    </ligand>
</feature>
<sequence length="506" mass="51774">MALYASAEIRRTEYAAQAMLPPYTLMQRAGKAAANAALQMLSDGAYKARILVLIGPGNNGGDALEAATLLTQAGAEVVALVQGDVNKLPPDAANALARAARAGVHMMPPEQFFTIDGIAWSLVIDGLLGIGLQRPLDGALRSLVATINTLNCHVLALDVPTGLNADTGMVVGPDGIAIVADQTITFINDKTGLHTGDGPDYAGKVTVAGLDILASLAPPAHCWLNTPDLFDSNLQPRARDSHKGSFGSVAVIGGASGMSGAAVLAARAAAKAGAGKVFIGFLDHGPAYDSNQPELMCRVAAELDLTSVTLVVGTGLGTSPPAHDLLVKTLMTPRDLVLDADALNLIAIEPALHQLVAQRRQSALHTIMTPHPLEAARLLGVSTANIQSDRLAAARRLAHNFNAVVVLKGAGSVIAHPNGDAIINPTGNPALATGGSGDVLSGICGALLAQGWSDWNAAMGAVWLHGSAADLLVSQGCGPIGLTASELIPAVRSVFNELVYSRSAAG</sequence>
<dbReference type="PANTHER" id="PTHR12592:SF0">
    <property type="entry name" value="ATP-DEPENDENT (S)-NAD(P)H-HYDRATE DEHYDRATASE"/>
    <property type="match status" value="1"/>
</dbReference>
<comment type="catalytic activity">
    <reaction evidence="1 18 19">
        <text>(6R)-NADHX = (6S)-NADHX</text>
        <dbReference type="Rhea" id="RHEA:32215"/>
        <dbReference type="ChEBI" id="CHEBI:64074"/>
        <dbReference type="ChEBI" id="CHEBI:64075"/>
        <dbReference type="EC" id="5.1.99.6"/>
    </reaction>
</comment>
<accession>A0A840RQ19</accession>
<dbReference type="Proteomes" id="UP000571084">
    <property type="component" value="Unassembled WGS sequence"/>
</dbReference>
<dbReference type="InterPro" id="IPR000631">
    <property type="entry name" value="CARKD"/>
</dbReference>
<keyword evidence="23" id="KW-1185">Reference proteome</keyword>
<evidence type="ECO:0000256" key="10">
    <source>
        <dbReference type="ARBA" id="ARBA00023027"/>
    </source>
</evidence>
<dbReference type="GO" id="GO:0005524">
    <property type="term" value="F:ATP binding"/>
    <property type="evidence" value="ECO:0007669"/>
    <property type="project" value="UniProtKB-UniRule"/>
</dbReference>
<dbReference type="GO" id="GO:0016301">
    <property type="term" value="F:kinase activity"/>
    <property type="evidence" value="ECO:0007669"/>
    <property type="project" value="UniProtKB-KW"/>
</dbReference>
<keyword evidence="9 18" id="KW-0630">Potassium</keyword>
<comment type="cofactor">
    <cofactor evidence="17">
        <name>Mg(2+)</name>
        <dbReference type="ChEBI" id="CHEBI:18420"/>
    </cofactor>
</comment>
<feature type="binding site" evidence="17">
    <location>
        <position position="315"/>
    </location>
    <ligand>
        <name>(6S)-NADPHX</name>
        <dbReference type="ChEBI" id="CHEBI:64076"/>
    </ligand>
</feature>
<keyword evidence="8 17" id="KW-0521">NADP</keyword>
<dbReference type="InterPro" id="IPR029056">
    <property type="entry name" value="Ribokinase-like"/>
</dbReference>
<feature type="binding site" evidence="18">
    <location>
        <begin position="58"/>
        <end position="62"/>
    </location>
    <ligand>
        <name>(6S)-NADPHX</name>
        <dbReference type="ChEBI" id="CHEBI:64076"/>
    </ligand>
</feature>
<keyword evidence="5 18" id="KW-0479">Metal-binding</keyword>
<dbReference type="SUPFAM" id="SSF53613">
    <property type="entry name" value="Ribokinase-like"/>
    <property type="match status" value="1"/>
</dbReference>
<feature type="binding site" evidence="17">
    <location>
        <position position="438"/>
    </location>
    <ligand>
        <name>(6S)-NADPHX</name>
        <dbReference type="ChEBI" id="CHEBI:64076"/>
    </ligand>
</feature>
<keyword evidence="22" id="KW-0808">Transferase</keyword>
<dbReference type="GO" id="GO:0110051">
    <property type="term" value="P:metabolite repair"/>
    <property type="evidence" value="ECO:0007669"/>
    <property type="project" value="TreeGrafter"/>
</dbReference>
<proteinExistence type="inferred from homology"/>
<feature type="binding site" evidence="17">
    <location>
        <position position="437"/>
    </location>
    <ligand>
        <name>AMP</name>
        <dbReference type="ChEBI" id="CHEBI:456215"/>
    </ligand>
</feature>
<evidence type="ECO:0000256" key="12">
    <source>
        <dbReference type="ARBA" id="ARBA00023239"/>
    </source>
</evidence>
<dbReference type="HAMAP" id="MF_01966">
    <property type="entry name" value="NADHX_epimerase"/>
    <property type="match status" value="1"/>
</dbReference>
<feature type="binding site" evidence="17">
    <location>
        <begin position="408"/>
        <end position="412"/>
    </location>
    <ligand>
        <name>AMP</name>
        <dbReference type="ChEBI" id="CHEBI:456215"/>
    </ligand>
</feature>
<evidence type="ECO:0000259" key="21">
    <source>
        <dbReference type="PROSITE" id="PS51385"/>
    </source>
</evidence>
<name>A0A840RQ19_9BURK</name>
<dbReference type="PROSITE" id="PS51383">
    <property type="entry name" value="YJEF_C_3"/>
    <property type="match status" value="1"/>
</dbReference>
<feature type="domain" description="YjeF N-terminal" evidence="21">
    <location>
        <begin position="9"/>
        <end position="218"/>
    </location>
</feature>
<evidence type="ECO:0000256" key="17">
    <source>
        <dbReference type="HAMAP-Rule" id="MF_01965"/>
    </source>
</evidence>
<dbReference type="InterPro" id="IPR030677">
    <property type="entry name" value="Nnr"/>
</dbReference>
<evidence type="ECO:0000256" key="19">
    <source>
        <dbReference type="PIRNR" id="PIRNR017184"/>
    </source>
</evidence>
<evidence type="ECO:0000256" key="14">
    <source>
        <dbReference type="ARBA" id="ARBA00025153"/>
    </source>
</evidence>
<dbReference type="NCBIfam" id="TIGR00197">
    <property type="entry name" value="yjeF_nterm"/>
    <property type="match status" value="1"/>
</dbReference>
<evidence type="ECO:0000256" key="3">
    <source>
        <dbReference type="ARBA" id="ARBA00006001"/>
    </source>
</evidence>
<feature type="binding site" evidence="17">
    <location>
        <position position="371"/>
    </location>
    <ligand>
        <name>(6S)-NADPHX</name>
        <dbReference type="ChEBI" id="CHEBI:64076"/>
    </ligand>
</feature>
<comment type="subunit">
    <text evidence="17">Homotetramer.</text>
</comment>
<evidence type="ECO:0000256" key="18">
    <source>
        <dbReference type="HAMAP-Rule" id="MF_01966"/>
    </source>
</evidence>
<comment type="catalytic activity">
    <reaction evidence="15 17 19">
        <text>(6S)-NADHX + ADP = AMP + phosphate + NADH + H(+)</text>
        <dbReference type="Rhea" id="RHEA:32223"/>
        <dbReference type="ChEBI" id="CHEBI:15378"/>
        <dbReference type="ChEBI" id="CHEBI:43474"/>
        <dbReference type="ChEBI" id="CHEBI:57945"/>
        <dbReference type="ChEBI" id="CHEBI:64074"/>
        <dbReference type="ChEBI" id="CHEBI:456215"/>
        <dbReference type="ChEBI" id="CHEBI:456216"/>
        <dbReference type="EC" id="4.2.1.136"/>
    </reaction>
</comment>
<dbReference type="GO" id="GO:0046872">
    <property type="term" value="F:metal ion binding"/>
    <property type="evidence" value="ECO:0007669"/>
    <property type="project" value="UniProtKB-UniRule"/>
</dbReference>
<comment type="similarity">
    <text evidence="17">Belongs to the NnrD/CARKD family.</text>
</comment>
<organism evidence="22 23">
    <name type="scientific">Glaciimonas immobilis</name>
    <dbReference type="NCBI Taxonomy" id="728004"/>
    <lineage>
        <taxon>Bacteria</taxon>
        <taxon>Pseudomonadati</taxon>
        <taxon>Pseudomonadota</taxon>
        <taxon>Betaproteobacteria</taxon>
        <taxon>Burkholderiales</taxon>
        <taxon>Oxalobacteraceae</taxon>
        <taxon>Glaciimonas</taxon>
    </lineage>
</organism>
<evidence type="ECO:0000313" key="22">
    <source>
        <dbReference type="EMBL" id="MBB5198589.1"/>
    </source>
</evidence>
<comment type="function">
    <text evidence="17">Catalyzes the dehydration of the S-form of NAD(P)HX at the expense of ADP, which is converted to AMP. Together with NAD(P)HX epimerase, which catalyzes the epimerization of the S- and R-forms, the enzyme allows the repair of both epimers of NAD(P)HX, a damaged form of NAD(P)H that is a result of enzymatic or heat-dependent hydration.</text>
</comment>
<comment type="catalytic activity">
    <reaction evidence="16 17 19">
        <text>(6S)-NADPHX + ADP = AMP + phosphate + NADPH + H(+)</text>
        <dbReference type="Rhea" id="RHEA:32235"/>
        <dbReference type="ChEBI" id="CHEBI:15378"/>
        <dbReference type="ChEBI" id="CHEBI:43474"/>
        <dbReference type="ChEBI" id="CHEBI:57783"/>
        <dbReference type="ChEBI" id="CHEBI:64076"/>
        <dbReference type="ChEBI" id="CHEBI:456215"/>
        <dbReference type="ChEBI" id="CHEBI:456216"/>
        <dbReference type="EC" id="4.2.1.136"/>
    </reaction>
</comment>
<evidence type="ECO:0000259" key="20">
    <source>
        <dbReference type="PROSITE" id="PS51383"/>
    </source>
</evidence>
<evidence type="ECO:0000256" key="2">
    <source>
        <dbReference type="ARBA" id="ARBA00000909"/>
    </source>
</evidence>
<evidence type="ECO:0000313" key="23">
    <source>
        <dbReference type="Proteomes" id="UP000571084"/>
    </source>
</evidence>
<evidence type="ECO:0000256" key="15">
    <source>
        <dbReference type="ARBA" id="ARBA00048238"/>
    </source>
</evidence>
<keyword evidence="22" id="KW-0418">Kinase</keyword>
<feature type="binding site" evidence="18">
    <location>
        <position position="161"/>
    </location>
    <ligand>
        <name>K(+)</name>
        <dbReference type="ChEBI" id="CHEBI:29103"/>
    </ligand>
</feature>
<feature type="domain" description="YjeF C-terminal" evidence="20">
    <location>
        <begin position="226"/>
        <end position="498"/>
    </location>
</feature>
<keyword evidence="7 17" id="KW-0067">ATP-binding</keyword>
<dbReference type="PROSITE" id="PS51385">
    <property type="entry name" value="YJEF_N"/>
    <property type="match status" value="1"/>
</dbReference>
<comment type="similarity">
    <text evidence="4 19">In the C-terminal section; belongs to the NnrD/CARKD family.</text>
</comment>
<evidence type="ECO:0000256" key="13">
    <source>
        <dbReference type="ARBA" id="ARBA00023268"/>
    </source>
</evidence>
<gene>
    <name evidence="18" type="primary">nnrE</name>
    <name evidence="17" type="synonym">nnrD</name>
    <name evidence="22" type="ORF">HNR39_000399</name>
</gene>
<comment type="function">
    <text evidence="18">Catalyzes the epimerization of the S- and R-forms of NAD(P)HX, a damaged form of NAD(P)H that is a result of enzymatic or heat-dependent hydration. This is a prerequisite for the S-specific NAD(P)H-hydrate dehydratase to allow the repair of both epimers of NAD(P)HX.</text>
</comment>
<comment type="similarity">
    <text evidence="18">Belongs to the NnrE/AIBP family.</text>
</comment>
<dbReference type="EC" id="5.1.99.6" evidence="19"/>
<comment type="function">
    <text evidence="14 19">Bifunctional enzyme that catalyzes the epimerization of the S- and R-forms of NAD(P)HX and the dehydration of the S-form of NAD(P)HX at the expense of ADP, which is converted to AMP. This allows the repair of both epimers of NAD(P)HX, a damaged form of NAD(P)H that is a result of enzymatic or heat-dependent hydration.</text>
</comment>
<comment type="caution">
    <text evidence="22">The sequence shown here is derived from an EMBL/GenBank/DDBJ whole genome shotgun (WGS) entry which is preliminary data.</text>
</comment>
<dbReference type="RefSeq" id="WP_168052675.1">
    <property type="nucleotide sequence ID" value="NZ_JAAOZT010000002.1"/>
</dbReference>
<protein>
    <recommendedName>
        <fullName evidence="19">Bifunctional NAD(P)H-hydrate repair enzyme</fullName>
    </recommendedName>
    <alternativeName>
        <fullName evidence="19">Nicotinamide nucleotide repair protein</fullName>
    </alternativeName>
    <domain>
        <recommendedName>
            <fullName evidence="19">ADP-dependent (S)-NAD(P)H-hydrate dehydratase</fullName>
            <ecNumber evidence="19">4.2.1.136</ecNumber>
        </recommendedName>
        <alternativeName>
            <fullName evidence="19">ADP-dependent NAD(P)HX dehydratase</fullName>
        </alternativeName>
    </domain>
    <domain>
        <recommendedName>
            <fullName evidence="19">NAD(P)H-hydrate epimerase</fullName>
            <ecNumber evidence="19">5.1.99.6</ecNumber>
        </recommendedName>
    </domain>
</protein>
<feature type="binding site" evidence="18">
    <location>
        <begin position="129"/>
        <end position="135"/>
    </location>
    <ligand>
        <name>(6S)-NADPHX</name>
        <dbReference type="ChEBI" id="CHEBI:64076"/>
    </ligand>
</feature>
<dbReference type="InterPro" id="IPR004443">
    <property type="entry name" value="YjeF_N_dom"/>
</dbReference>
<keyword evidence="6 17" id="KW-0547">Nucleotide-binding</keyword>
<evidence type="ECO:0000256" key="6">
    <source>
        <dbReference type="ARBA" id="ARBA00022741"/>
    </source>
</evidence>
<feature type="binding site" evidence="18">
    <location>
        <position position="125"/>
    </location>
    <ligand>
        <name>K(+)</name>
        <dbReference type="ChEBI" id="CHEBI:29103"/>
    </ligand>
</feature>
<dbReference type="Gene3D" id="3.40.50.10260">
    <property type="entry name" value="YjeF N-terminal domain"/>
    <property type="match status" value="1"/>
</dbReference>
<evidence type="ECO:0000256" key="11">
    <source>
        <dbReference type="ARBA" id="ARBA00023235"/>
    </source>
</evidence>
<dbReference type="InterPro" id="IPR036652">
    <property type="entry name" value="YjeF_N_dom_sf"/>
</dbReference>
<comment type="catalytic activity">
    <reaction evidence="2 18 19">
        <text>(6R)-NADPHX = (6S)-NADPHX</text>
        <dbReference type="Rhea" id="RHEA:32227"/>
        <dbReference type="ChEBI" id="CHEBI:64076"/>
        <dbReference type="ChEBI" id="CHEBI:64077"/>
        <dbReference type="EC" id="5.1.99.6"/>
    </reaction>
</comment>
<comment type="cofactor">
    <cofactor evidence="18 19">
        <name>K(+)</name>
        <dbReference type="ChEBI" id="CHEBI:29103"/>
    </cofactor>
    <text evidence="18 19">Binds 1 potassium ion per subunit.</text>
</comment>
<dbReference type="Pfam" id="PF01256">
    <property type="entry name" value="Carb_kinase"/>
    <property type="match status" value="1"/>
</dbReference>
<keyword evidence="10 17" id="KW-0520">NAD</keyword>
<dbReference type="GO" id="GO:0046496">
    <property type="term" value="P:nicotinamide nucleotide metabolic process"/>
    <property type="evidence" value="ECO:0007669"/>
    <property type="project" value="UniProtKB-UniRule"/>
</dbReference>
<keyword evidence="11 18" id="KW-0413">Isomerase</keyword>
<dbReference type="PIRSF" id="PIRSF017184">
    <property type="entry name" value="Nnr"/>
    <property type="match status" value="1"/>
</dbReference>
<evidence type="ECO:0000256" key="5">
    <source>
        <dbReference type="ARBA" id="ARBA00022723"/>
    </source>
</evidence>
<comment type="similarity">
    <text evidence="3 19">In the N-terminal section; belongs to the NnrE/AIBP family.</text>
</comment>
<dbReference type="AlphaFoldDB" id="A0A840RQ19"/>